<dbReference type="EMBL" id="BSXS01016820">
    <property type="protein sequence ID" value="GMF08256.1"/>
    <property type="molecule type" value="Genomic_DNA"/>
</dbReference>
<accession>A0ACB5UCM2</accession>
<evidence type="ECO:0000313" key="2">
    <source>
        <dbReference type="Proteomes" id="UP001165064"/>
    </source>
</evidence>
<protein>
    <submittedName>
        <fullName evidence="1">Unnamed protein product</fullName>
    </submittedName>
</protein>
<keyword evidence="2" id="KW-1185">Reference proteome</keyword>
<evidence type="ECO:0000313" key="1">
    <source>
        <dbReference type="EMBL" id="GMF08256.1"/>
    </source>
</evidence>
<organism evidence="1 2">
    <name type="scientific">Ambrosiozyma monospora</name>
    <name type="common">Yeast</name>
    <name type="synonym">Endomycopsis monosporus</name>
    <dbReference type="NCBI Taxonomy" id="43982"/>
    <lineage>
        <taxon>Eukaryota</taxon>
        <taxon>Fungi</taxon>
        <taxon>Dikarya</taxon>
        <taxon>Ascomycota</taxon>
        <taxon>Saccharomycotina</taxon>
        <taxon>Pichiomycetes</taxon>
        <taxon>Pichiales</taxon>
        <taxon>Pichiaceae</taxon>
        <taxon>Ambrosiozyma</taxon>
    </lineage>
</organism>
<dbReference type="Proteomes" id="UP001165064">
    <property type="component" value="Unassembled WGS sequence"/>
</dbReference>
<sequence>MTLSSTTCLSSGRSRSASSSSCFSSSIGVVFAVSDSGISSSFTGVVSFWSLELIESFEVAGDVGDSGTSAVSTTIGCISSDVMVVEFVLVDEREDIAVCACCYPVPR</sequence>
<reference evidence="1" key="1">
    <citation type="submission" date="2023-04" db="EMBL/GenBank/DDBJ databases">
        <title>Ambrosiozyma monospora NBRC 10751.</title>
        <authorList>
            <person name="Ichikawa N."/>
            <person name="Sato H."/>
            <person name="Tonouchi N."/>
        </authorList>
    </citation>
    <scope>NUCLEOTIDE SEQUENCE</scope>
    <source>
        <strain evidence="1">NBRC 10751</strain>
    </source>
</reference>
<proteinExistence type="predicted"/>
<gene>
    <name evidence="1" type="ORF">Amon02_001320200</name>
</gene>
<name>A0ACB5UCM2_AMBMO</name>
<comment type="caution">
    <text evidence="1">The sequence shown here is derived from an EMBL/GenBank/DDBJ whole genome shotgun (WGS) entry which is preliminary data.</text>
</comment>